<evidence type="ECO:0000313" key="2">
    <source>
        <dbReference type="Proteomes" id="UP001060085"/>
    </source>
</evidence>
<evidence type="ECO:0000313" key="1">
    <source>
        <dbReference type="EMBL" id="KAI5655444.1"/>
    </source>
</evidence>
<name>A0ACC0A4C2_CATRO</name>
<comment type="caution">
    <text evidence="1">The sequence shown here is derived from an EMBL/GenBank/DDBJ whole genome shotgun (WGS) entry which is preliminary data.</text>
</comment>
<organism evidence="1 2">
    <name type="scientific">Catharanthus roseus</name>
    <name type="common">Madagascar periwinkle</name>
    <name type="synonym">Vinca rosea</name>
    <dbReference type="NCBI Taxonomy" id="4058"/>
    <lineage>
        <taxon>Eukaryota</taxon>
        <taxon>Viridiplantae</taxon>
        <taxon>Streptophyta</taxon>
        <taxon>Embryophyta</taxon>
        <taxon>Tracheophyta</taxon>
        <taxon>Spermatophyta</taxon>
        <taxon>Magnoliopsida</taxon>
        <taxon>eudicotyledons</taxon>
        <taxon>Gunneridae</taxon>
        <taxon>Pentapetalae</taxon>
        <taxon>asterids</taxon>
        <taxon>lamiids</taxon>
        <taxon>Gentianales</taxon>
        <taxon>Apocynaceae</taxon>
        <taxon>Rauvolfioideae</taxon>
        <taxon>Vinceae</taxon>
        <taxon>Catharanthinae</taxon>
        <taxon>Catharanthus</taxon>
    </lineage>
</organism>
<gene>
    <name evidence="1" type="ORF">M9H77_32631</name>
</gene>
<dbReference type="Proteomes" id="UP001060085">
    <property type="component" value="Linkage Group LG07"/>
</dbReference>
<keyword evidence="2" id="KW-1185">Reference proteome</keyword>
<reference evidence="2" key="1">
    <citation type="journal article" date="2023" name="Nat. Plants">
        <title>Single-cell RNA sequencing provides a high-resolution roadmap for understanding the multicellular compartmentation of specialized metabolism.</title>
        <authorList>
            <person name="Sun S."/>
            <person name="Shen X."/>
            <person name="Li Y."/>
            <person name="Li Y."/>
            <person name="Wang S."/>
            <person name="Li R."/>
            <person name="Zhang H."/>
            <person name="Shen G."/>
            <person name="Guo B."/>
            <person name="Wei J."/>
            <person name="Xu J."/>
            <person name="St-Pierre B."/>
            <person name="Chen S."/>
            <person name="Sun C."/>
        </authorList>
    </citation>
    <scope>NUCLEOTIDE SEQUENCE [LARGE SCALE GENOMIC DNA]</scope>
</reference>
<protein>
    <submittedName>
        <fullName evidence="1">Uncharacterized protein</fullName>
    </submittedName>
</protein>
<accession>A0ACC0A4C2</accession>
<proteinExistence type="predicted"/>
<dbReference type="EMBL" id="CM044707">
    <property type="protein sequence ID" value="KAI5655444.1"/>
    <property type="molecule type" value="Genomic_DNA"/>
</dbReference>
<sequence length="340" mass="39301">MIQFLSPTLSSSSSTTNFHQKIKTKISSNNIRFCCSDESNLSLPAENDNLSSFPEKNIARNPVLLKPPRPRRIILVRHGQSEGNLDESVYTRVADPKVGITAKGAAEAEECGRKLRDLIEKDDEAADDWKVYFYVSPYRRGLETLRNLAKVFGRSRIAGVREEPRLREQDFGNFQDKEQMKIEKAARERYGRFFYRFPNGESAADVYDRITGFRETLRTDIDIGRFQPPGKQSPNMNLVLVSHGLTLRVFLMRWYKWTVEQFEGLHNMKNGSMIVMERGYGGRYSLLMHHSKEELKEFGLTDEMLIDQEWQKIAKPGELNYDCQITGPSYFTHFDDDCKI</sequence>